<evidence type="ECO:0000256" key="1">
    <source>
        <dbReference type="ARBA" id="ARBA00011900"/>
    </source>
</evidence>
<dbReference type="Proteomes" id="UP000092382">
    <property type="component" value="Unassembled WGS sequence"/>
</dbReference>
<dbReference type="GO" id="GO:0009007">
    <property type="term" value="F:site-specific DNA-methyltransferase (adenine-specific) activity"/>
    <property type="evidence" value="ECO:0007669"/>
    <property type="project" value="UniProtKB-EC"/>
</dbReference>
<dbReference type="STRING" id="1803587.GCA_001593825_00125"/>
<dbReference type="Gene3D" id="3.40.50.150">
    <property type="entry name" value="Vaccinia Virus protein VP39"/>
    <property type="match status" value="1"/>
</dbReference>
<evidence type="ECO:0000256" key="5">
    <source>
        <dbReference type="ARBA" id="ARBA00023125"/>
    </source>
</evidence>
<sequence>MFNYIIFNWEKMRNLNDILTWKQRFGLLPIHLTPIHDENSFIMLNGGDGDFCLKNEGIHETNGDFYYSCAWSSNTKNFVVLNDATVTIYNWKKNKPEPIPKNQVDENLDKFYKYLVSISYKSETDIIPFIIDIFKQFRNFTQGDKQEVEALIFLFVLLAGIEEDNINFEKWGLSRNIEIPQNFDQYITKLKEGLNIKPNLNIHPNLDIILRHSSGILFQEAQKEVFFFDRQKHLWGDFSNKNDSKKNWYSSIYYIPPYVCRSIVENAIRKIDKNKPLLKIFDPACGSSEFLTEVLKQLRENGYGGNIQIVGWDSSEIAINISKFRLNYEKRTIWQDKLNYNIILVENSLHEEWSNDYDLILMNPPFVSWEQMDNDSKGAVKEVLGSNISSKAKPNQAIAFLFKSIQSLNDNGIIGCIIPSSFLTLDTYQKLRNEVYDLISISLLGKLGNFVFENTLTDISLVIGHKPKTENIPFILWTANERGTVQNSLRNLRKMYCSGSSTIVDKDCSIYQPSSFPIKENWQPISAQKYEVLKTLERLVYEKKLVKIGDIFDVKTGIKTGHNEIFKISETEYHELPDGEKSFFKRVVDNQSIKNGKIIISNYIWYPYNKEGLLIKTEQELNQKIHSFYKVKLNVIKDRKKKENLSWWGLASYCPWLIKKEKEPRLISTAFGKADSFAFDKDGIFYIEGGYAWFPKKKFDDINHYYFYLAIFSSPFFYELLSIYSNPYIYGWNLGKTYTKDIPIPDIQNIHSGEIIYSSGYTSLVEIGKELSEGSFHYKTILDDILFKSFYPQPQIYNYG</sequence>
<evidence type="ECO:0000313" key="9">
    <source>
        <dbReference type="Proteomes" id="UP000092382"/>
    </source>
</evidence>
<organism evidence="8 9">
    <name type="scientific">Aphanizomenon flos-aquae LD13</name>
    <dbReference type="NCBI Taxonomy" id="1710894"/>
    <lineage>
        <taxon>Bacteria</taxon>
        <taxon>Bacillati</taxon>
        <taxon>Cyanobacteriota</taxon>
        <taxon>Cyanophyceae</taxon>
        <taxon>Nostocales</taxon>
        <taxon>Aphanizomenonaceae</taxon>
        <taxon>Aphanizomenon</taxon>
    </lineage>
</organism>
<dbReference type="PANTHER" id="PTHR33841:SF6">
    <property type="entry name" value="TYPE II METHYLTRANSFERASE M.HINDII"/>
    <property type="match status" value="1"/>
</dbReference>
<dbReference type="Pfam" id="PF02384">
    <property type="entry name" value="N6_Mtase"/>
    <property type="match status" value="1"/>
</dbReference>
<dbReference type="InterPro" id="IPR003356">
    <property type="entry name" value="DNA_methylase_A-5"/>
</dbReference>
<dbReference type="EC" id="2.1.1.72" evidence="1"/>
<evidence type="ECO:0000259" key="7">
    <source>
        <dbReference type="Pfam" id="PF02384"/>
    </source>
</evidence>
<name>A0A1B7VKF3_APHFL</name>
<dbReference type="AlphaFoldDB" id="A0A1B7VKF3"/>
<dbReference type="PROSITE" id="PS00092">
    <property type="entry name" value="N6_MTASE"/>
    <property type="match status" value="1"/>
</dbReference>
<dbReference type="InterPro" id="IPR029063">
    <property type="entry name" value="SAM-dependent_MTases_sf"/>
</dbReference>
<evidence type="ECO:0000256" key="3">
    <source>
        <dbReference type="ARBA" id="ARBA00022679"/>
    </source>
</evidence>
<comment type="caution">
    <text evidence="8">The sequence shown here is derived from an EMBL/GenBank/DDBJ whole genome shotgun (WGS) entry which is preliminary data.</text>
</comment>
<dbReference type="InterPro" id="IPR050953">
    <property type="entry name" value="N4_N6_ade-DNA_methylase"/>
</dbReference>
<comment type="catalytic activity">
    <reaction evidence="6">
        <text>a 2'-deoxyadenosine in DNA + S-adenosyl-L-methionine = an N(6)-methyl-2'-deoxyadenosine in DNA + S-adenosyl-L-homocysteine + H(+)</text>
        <dbReference type="Rhea" id="RHEA:15197"/>
        <dbReference type="Rhea" id="RHEA-COMP:12418"/>
        <dbReference type="Rhea" id="RHEA-COMP:12419"/>
        <dbReference type="ChEBI" id="CHEBI:15378"/>
        <dbReference type="ChEBI" id="CHEBI:57856"/>
        <dbReference type="ChEBI" id="CHEBI:59789"/>
        <dbReference type="ChEBI" id="CHEBI:90615"/>
        <dbReference type="ChEBI" id="CHEBI:90616"/>
        <dbReference type="EC" id="2.1.1.72"/>
    </reaction>
</comment>
<dbReference type="PANTHER" id="PTHR33841">
    <property type="entry name" value="DNA METHYLTRANSFERASE YEEA-RELATED"/>
    <property type="match status" value="1"/>
</dbReference>
<keyword evidence="2" id="KW-0489">Methyltransferase</keyword>
<keyword evidence="4" id="KW-0680">Restriction system</keyword>
<keyword evidence="3" id="KW-0808">Transferase</keyword>
<keyword evidence="5" id="KW-0238">DNA-binding</keyword>
<evidence type="ECO:0000256" key="6">
    <source>
        <dbReference type="ARBA" id="ARBA00047942"/>
    </source>
</evidence>
<dbReference type="SUPFAM" id="SSF53335">
    <property type="entry name" value="S-adenosyl-L-methionine-dependent methyltransferases"/>
    <property type="match status" value="1"/>
</dbReference>
<dbReference type="EMBL" id="LJOY01000081">
    <property type="protein sequence ID" value="OBQ19919.1"/>
    <property type="molecule type" value="Genomic_DNA"/>
</dbReference>
<evidence type="ECO:0000313" key="8">
    <source>
        <dbReference type="EMBL" id="OBQ19919.1"/>
    </source>
</evidence>
<dbReference type="GO" id="GO:0003677">
    <property type="term" value="F:DNA binding"/>
    <property type="evidence" value="ECO:0007669"/>
    <property type="project" value="UniProtKB-KW"/>
</dbReference>
<feature type="domain" description="DNA methylase adenine-specific" evidence="7">
    <location>
        <begin position="253"/>
        <end position="506"/>
    </location>
</feature>
<dbReference type="GO" id="GO:0032259">
    <property type="term" value="P:methylation"/>
    <property type="evidence" value="ECO:0007669"/>
    <property type="project" value="UniProtKB-KW"/>
</dbReference>
<gene>
    <name evidence="8" type="ORF">AN481_17375</name>
</gene>
<dbReference type="GO" id="GO:0009307">
    <property type="term" value="P:DNA restriction-modification system"/>
    <property type="evidence" value="ECO:0007669"/>
    <property type="project" value="UniProtKB-KW"/>
</dbReference>
<protein>
    <recommendedName>
        <fullName evidence="1">site-specific DNA-methyltransferase (adenine-specific)</fullName>
        <ecNumber evidence="1">2.1.1.72</ecNumber>
    </recommendedName>
</protein>
<evidence type="ECO:0000256" key="4">
    <source>
        <dbReference type="ARBA" id="ARBA00022747"/>
    </source>
</evidence>
<dbReference type="InterPro" id="IPR002052">
    <property type="entry name" value="DNA_methylase_N6_adenine_CS"/>
</dbReference>
<proteinExistence type="predicted"/>
<dbReference type="GO" id="GO:0008170">
    <property type="term" value="F:N-methyltransferase activity"/>
    <property type="evidence" value="ECO:0007669"/>
    <property type="project" value="InterPro"/>
</dbReference>
<dbReference type="PRINTS" id="PR00507">
    <property type="entry name" value="N12N6MTFRASE"/>
</dbReference>
<dbReference type="PATRIC" id="fig|1710894.3.peg.2505"/>
<accession>A0A1B7VKF3</accession>
<dbReference type="CDD" id="cd02440">
    <property type="entry name" value="AdoMet_MTases"/>
    <property type="match status" value="1"/>
</dbReference>
<reference evidence="8 9" key="1">
    <citation type="submission" date="2015-09" db="EMBL/GenBank/DDBJ databases">
        <title>Whole genome shotgun sequence assembly of Aphanizomenon flos-aquae UKL13.</title>
        <authorList>
            <person name="Driscoll C."/>
        </authorList>
    </citation>
    <scope>NUCLEOTIDE SEQUENCE [LARGE SCALE GENOMIC DNA]</scope>
    <source>
        <strain evidence="8">MDT13</strain>
    </source>
</reference>
<evidence type="ECO:0000256" key="2">
    <source>
        <dbReference type="ARBA" id="ARBA00022603"/>
    </source>
</evidence>